<keyword evidence="5" id="KW-0812">Transmembrane</keyword>
<dbReference type="PANTHER" id="PTHR24421:SF61">
    <property type="entry name" value="OXYGEN SENSOR HISTIDINE KINASE NREB"/>
    <property type="match status" value="1"/>
</dbReference>
<feature type="domain" description="Phage shock protein PspC N-terminal" evidence="7">
    <location>
        <begin position="16"/>
        <end position="70"/>
    </location>
</feature>
<dbReference type="RefSeq" id="WP_285625365.1">
    <property type="nucleotide sequence ID" value="NZ_BSTJ01000006.1"/>
</dbReference>
<dbReference type="Gene3D" id="3.30.565.10">
    <property type="entry name" value="Histidine kinase-like ATPase, C-terminal domain"/>
    <property type="match status" value="1"/>
</dbReference>
<keyword evidence="2 8" id="KW-0418">Kinase</keyword>
<evidence type="ECO:0000313" key="9">
    <source>
        <dbReference type="Proteomes" id="UP001165135"/>
    </source>
</evidence>
<organism evidence="8 9">
    <name type="scientific">Actinoallomurus iriomotensis</name>
    <dbReference type="NCBI Taxonomy" id="478107"/>
    <lineage>
        <taxon>Bacteria</taxon>
        <taxon>Bacillati</taxon>
        <taxon>Actinomycetota</taxon>
        <taxon>Actinomycetes</taxon>
        <taxon>Streptosporangiales</taxon>
        <taxon>Thermomonosporaceae</taxon>
        <taxon>Actinoallomurus</taxon>
    </lineage>
</organism>
<dbReference type="SUPFAM" id="SSF55874">
    <property type="entry name" value="ATPase domain of HSP90 chaperone/DNA topoisomerase II/histidine kinase"/>
    <property type="match status" value="1"/>
</dbReference>
<proteinExistence type="predicted"/>
<protein>
    <submittedName>
        <fullName evidence="8">Histidine kinase</fullName>
    </submittedName>
</protein>
<dbReference type="InterPro" id="IPR003594">
    <property type="entry name" value="HATPase_dom"/>
</dbReference>
<evidence type="ECO:0000259" key="6">
    <source>
        <dbReference type="Pfam" id="PF02518"/>
    </source>
</evidence>
<evidence type="ECO:0000256" key="5">
    <source>
        <dbReference type="SAM" id="Phobius"/>
    </source>
</evidence>
<name>A0A9W6RJ35_9ACTN</name>
<feature type="transmembrane region" description="Helical" evidence="5">
    <location>
        <begin position="105"/>
        <end position="121"/>
    </location>
</feature>
<keyword evidence="3" id="KW-0902">Two-component regulatory system</keyword>
<sequence length="397" mass="43176">MSETPGGETAQQVPARLERRVGQRLVGGVCSGLAGHLGLEVIVVRVAFAVLLAAGVGVVAYVALWLLVPQRDEPAGPRNIGQLFAYAALVVGLCLFTWGAGALNWAVWPIVAGGIGVGIIWQQADPERRRRWVRSSESMWLRSVIGTLLVIAGLVAFLAEKIHPGQAGQVLLGSTVVLAGVAVVVAPWLLRMWRDLDAERRERIRSQERAEVAAHVHDSVLHTLTLIQRSANDPREVQRLARSQERDLRAWLYEPKADAEQHLAAAVRKAAAEVEDHHGMPIEVVCVGDCPLDDRLGAMLQAAREAMVNAAKYADGEPGDQGRTSSVSVYAEVAGDDVSIFVRDRGRGFDLDAIPHDRMGLRESIIGRMERNGGKAEIRTAPGDGTEVRLEMRRNPR</sequence>
<feature type="domain" description="Histidine kinase/HSP90-like ATPase" evidence="6">
    <location>
        <begin position="300"/>
        <end position="393"/>
    </location>
</feature>
<comment type="caution">
    <text evidence="8">The sequence shown here is derived from an EMBL/GenBank/DDBJ whole genome shotgun (WGS) entry which is preliminary data.</text>
</comment>
<feature type="region of interest" description="Disordered" evidence="4">
    <location>
        <begin position="372"/>
        <end position="397"/>
    </location>
</feature>
<dbReference type="EMBL" id="BSTJ01000006">
    <property type="protein sequence ID" value="GLY76729.1"/>
    <property type="molecule type" value="Genomic_DNA"/>
</dbReference>
<dbReference type="Proteomes" id="UP001165135">
    <property type="component" value="Unassembled WGS sequence"/>
</dbReference>
<dbReference type="Pfam" id="PF02518">
    <property type="entry name" value="HATPase_c"/>
    <property type="match status" value="1"/>
</dbReference>
<evidence type="ECO:0000313" key="8">
    <source>
        <dbReference type="EMBL" id="GLY76729.1"/>
    </source>
</evidence>
<keyword evidence="5" id="KW-1133">Transmembrane helix</keyword>
<evidence type="ECO:0000256" key="3">
    <source>
        <dbReference type="ARBA" id="ARBA00023012"/>
    </source>
</evidence>
<dbReference type="InterPro" id="IPR036890">
    <property type="entry name" value="HATPase_C_sf"/>
</dbReference>
<feature type="transmembrane region" description="Helical" evidence="5">
    <location>
        <begin position="80"/>
        <end position="99"/>
    </location>
</feature>
<keyword evidence="1" id="KW-0808">Transferase</keyword>
<evidence type="ECO:0000256" key="2">
    <source>
        <dbReference type="ARBA" id="ARBA00022777"/>
    </source>
</evidence>
<gene>
    <name evidence="8" type="ORF">Airi01_049960</name>
</gene>
<dbReference type="GO" id="GO:0000160">
    <property type="term" value="P:phosphorelay signal transduction system"/>
    <property type="evidence" value="ECO:0007669"/>
    <property type="project" value="UniProtKB-KW"/>
</dbReference>
<dbReference type="InterPro" id="IPR050482">
    <property type="entry name" value="Sensor_HK_TwoCompSys"/>
</dbReference>
<feature type="transmembrane region" description="Helical" evidence="5">
    <location>
        <begin position="141"/>
        <end position="159"/>
    </location>
</feature>
<dbReference type="Pfam" id="PF04024">
    <property type="entry name" value="PspC"/>
    <property type="match status" value="1"/>
</dbReference>
<reference evidence="8" key="1">
    <citation type="submission" date="2023-03" db="EMBL/GenBank/DDBJ databases">
        <title>Actinoallomurus iriomotensis NBRC 103681.</title>
        <authorList>
            <person name="Ichikawa N."/>
            <person name="Sato H."/>
            <person name="Tonouchi N."/>
        </authorList>
    </citation>
    <scope>NUCLEOTIDE SEQUENCE</scope>
    <source>
        <strain evidence="8">NBRC 103681</strain>
    </source>
</reference>
<feature type="compositionally biased region" description="Basic and acidic residues" evidence="4">
    <location>
        <begin position="386"/>
        <end position="397"/>
    </location>
</feature>
<evidence type="ECO:0000259" key="7">
    <source>
        <dbReference type="Pfam" id="PF04024"/>
    </source>
</evidence>
<accession>A0A9W6RJ35</accession>
<dbReference type="InterPro" id="IPR007168">
    <property type="entry name" value="Phageshock_PspC_N"/>
</dbReference>
<dbReference type="GO" id="GO:0016301">
    <property type="term" value="F:kinase activity"/>
    <property type="evidence" value="ECO:0007669"/>
    <property type="project" value="UniProtKB-KW"/>
</dbReference>
<keyword evidence="5" id="KW-0472">Membrane</keyword>
<evidence type="ECO:0000256" key="4">
    <source>
        <dbReference type="SAM" id="MobiDB-lite"/>
    </source>
</evidence>
<dbReference type="AlphaFoldDB" id="A0A9W6RJ35"/>
<feature type="transmembrane region" description="Helical" evidence="5">
    <location>
        <begin position="42"/>
        <end position="68"/>
    </location>
</feature>
<evidence type="ECO:0000256" key="1">
    <source>
        <dbReference type="ARBA" id="ARBA00022679"/>
    </source>
</evidence>
<feature type="transmembrane region" description="Helical" evidence="5">
    <location>
        <begin position="171"/>
        <end position="190"/>
    </location>
</feature>
<dbReference type="PANTHER" id="PTHR24421">
    <property type="entry name" value="NITRATE/NITRITE SENSOR PROTEIN NARX-RELATED"/>
    <property type="match status" value="1"/>
</dbReference>